<organism evidence="3 4">
    <name type="scientific">Cryptosporidium canis</name>
    <dbReference type="NCBI Taxonomy" id="195482"/>
    <lineage>
        <taxon>Eukaryota</taxon>
        <taxon>Sar</taxon>
        <taxon>Alveolata</taxon>
        <taxon>Apicomplexa</taxon>
        <taxon>Conoidasida</taxon>
        <taxon>Coccidia</taxon>
        <taxon>Eucoccidiorida</taxon>
        <taxon>Eimeriorina</taxon>
        <taxon>Cryptosporidiidae</taxon>
        <taxon>Cryptosporidium</taxon>
    </lineage>
</organism>
<feature type="region of interest" description="Disordered" evidence="1">
    <location>
        <begin position="606"/>
        <end position="953"/>
    </location>
</feature>
<feature type="compositionally biased region" description="Low complexity" evidence="1">
    <location>
        <begin position="357"/>
        <end position="381"/>
    </location>
</feature>
<name>A0ABQ8P309_9CRYT</name>
<dbReference type="Proteomes" id="UP001071777">
    <property type="component" value="Unassembled WGS sequence"/>
</dbReference>
<feature type="compositionally biased region" description="Basic residues" evidence="1">
    <location>
        <begin position="640"/>
        <end position="663"/>
    </location>
</feature>
<feature type="compositionally biased region" description="Low complexity" evidence="1">
    <location>
        <begin position="712"/>
        <end position="722"/>
    </location>
</feature>
<protein>
    <submittedName>
        <fullName evidence="3">Signal peptide-containing secreted protein</fullName>
    </submittedName>
</protein>
<feature type="compositionally biased region" description="Low complexity" evidence="1">
    <location>
        <begin position="616"/>
        <end position="635"/>
    </location>
</feature>
<feature type="chain" id="PRO_5046066114" evidence="2">
    <location>
        <begin position="26"/>
        <end position="1243"/>
    </location>
</feature>
<keyword evidence="2" id="KW-0732">Signal</keyword>
<dbReference type="EMBL" id="JAPCXB010000148">
    <property type="protein sequence ID" value="KAJ1606282.1"/>
    <property type="molecule type" value="Genomic_DNA"/>
</dbReference>
<feature type="compositionally biased region" description="Acidic residues" evidence="1">
    <location>
        <begin position="991"/>
        <end position="1001"/>
    </location>
</feature>
<feature type="signal peptide" evidence="2">
    <location>
        <begin position="1"/>
        <end position="25"/>
    </location>
</feature>
<feature type="compositionally biased region" description="Low complexity" evidence="1">
    <location>
        <begin position="907"/>
        <end position="922"/>
    </location>
</feature>
<accession>A0ABQ8P309</accession>
<feature type="compositionally biased region" description="Basic and acidic residues" evidence="1">
    <location>
        <begin position="411"/>
        <end position="423"/>
    </location>
</feature>
<feature type="non-terminal residue" evidence="3">
    <location>
        <position position="1243"/>
    </location>
</feature>
<feature type="compositionally biased region" description="Basic and acidic residues" evidence="1">
    <location>
        <begin position="664"/>
        <end position="711"/>
    </location>
</feature>
<feature type="region of interest" description="Disordered" evidence="1">
    <location>
        <begin position="981"/>
        <end position="1001"/>
    </location>
</feature>
<reference evidence="3" key="1">
    <citation type="submission" date="2022-10" db="EMBL/GenBank/DDBJ databases">
        <title>Adaptive evolution leads to modifications in subtelomeric GC content in a zoonotic Cryptosporidium species.</title>
        <authorList>
            <person name="Li J."/>
            <person name="Feng Y."/>
            <person name="Xiao L."/>
        </authorList>
    </citation>
    <scope>NUCLEOTIDE SEQUENCE</scope>
    <source>
        <strain evidence="3">25894</strain>
    </source>
</reference>
<evidence type="ECO:0000313" key="3">
    <source>
        <dbReference type="EMBL" id="KAJ1606282.1"/>
    </source>
</evidence>
<comment type="caution">
    <text evidence="3">The sequence shown here is derived from an EMBL/GenBank/DDBJ whole genome shotgun (WGS) entry which is preliminary data.</text>
</comment>
<evidence type="ECO:0000256" key="1">
    <source>
        <dbReference type="SAM" id="MobiDB-lite"/>
    </source>
</evidence>
<evidence type="ECO:0000313" key="4">
    <source>
        <dbReference type="Proteomes" id="UP001071777"/>
    </source>
</evidence>
<evidence type="ECO:0000256" key="2">
    <source>
        <dbReference type="SAM" id="SignalP"/>
    </source>
</evidence>
<gene>
    <name evidence="3" type="ORF">OJ252_3203</name>
</gene>
<feature type="compositionally biased region" description="Polar residues" evidence="1">
    <location>
        <begin position="339"/>
        <end position="354"/>
    </location>
</feature>
<sequence length="1243" mass="137870">MLERPGIIIWLALILVNLAFKGCGSEAIDGSYGEASGMISCFEAPFEGLEIPGRGVFMVYKGHRLIPVRIPPEAEFCDAPRGALEAEGNIWDNFNLVPKDHEEFSELINEAKAASEKDEEIISALNGLLTKTEGANSEQKTGTDLHVVNEPVITPVHAFPLYDKSHPHAESEVDKKNDEISDLEDSLLLDEWNESKDDEGDGIRMRILMFTEFSRDYLARKGLPLAIRNEDMYSQENLEFFRLNWPTREAGLVLEELPYSIWKVFLGSGILTSRTDSGLSEDRRKRLVLESLNDFFNGLERYYLQNMDSGLDYTYYQYLSGLGIDKALETIRYYRESQEPQTSREASGQDSSAVFNEYSQSQRQSSSESSVSSVSTSSLEVPETGAESSSSKSDSPGGGSVTYFEYSPDEGSQKVVKEGSPAREEDQSGVFAQLRMRWFGIFASDYLARLGVNFKVSQDSLSRPSVIEFFQTEFGASHGLPEVIWDIFTESSFGDQFQGSLTVQEQMEMVNEIWVMFNKIESGVFEGNVGAESYLLNRDMLDVEIREVMRQYWDESMDETAAKLIHLIQRRGDAHVSSEIVPVQEDELIRNKIKAKEMGVFNVESSVTGSEVEQTGGSLESSVASDSSASEQSEGSAREKSKRRKSKKRKSKKGKGGKKKGRKEKGSGKNKTEKQQGILDKAKELLESFRKKPEDSVGEHPKEETPDKEISSESSSSSVELESGGDSPLNWLKFESPMKQSEESEFSERFGDGDPSEKMEGSQGLEVPREDSFTPQAKANEPSLHEASVSLNQEAPREERSEVFDGQPPEEQSTERSSGTVVNVDLLNDLPFADASSSSEHSARVNVDLAGESSGSPVAYGAVSGGGEASNIERSASEHEVAGVPEGVGSEHGSTQSQNREEGGGAEYASSAEASEDGGASAPGLPREDAEGEDEDEERPREESVEVSGKEKPLQKKFTKQFENKLSSLLQKTKKLFGLGKKSSKDKEADSQDQDGDLDVEEESENLTNLVIYFIQTYAALRYKFVEEGAIDKSFGEIAAIVRTSVHFHPGTVEFDNIDMEKGIKKIASMLGGGSFTAMKSIGLTAKDITASLKKYLLRLCPPDRTEAEYSKNKRLNTTHFWLKQCFTQSLVKEGMVPEQLERPSIVESSQSLVEDLADRRPIESRAEAICKKVQTVLDRFFDKSLTDGIKAKDLDCLAVVAVNELYGFSLSNSLYLFLFGYRTKYWRFLSPDISISISHILE</sequence>
<feature type="compositionally biased region" description="Basic and acidic residues" evidence="1">
    <location>
        <begin position="938"/>
        <end position="953"/>
    </location>
</feature>
<keyword evidence="4" id="KW-1185">Reference proteome</keyword>
<feature type="compositionally biased region" description="Basic and acidic residues" evidence="1">
    <location>
        <begin position="740"/>
        <end position="760"/>
    </location>
</feature>
<feature type="compositionally biased region" description="Polar residues" evidence="1">
    <location>
        <begin position="606"/>
        <end position="615"/>
    </location>
</feature>
<proteinExistence type="predicted"/>
<feature type="region of interest" description="Disordered" evidence="1">
    <location>
        <begin position="338"/>
        <end position="423"/>
    </location>
</feature>